<reference evidence="4 5" key="1">
    <citation type="journal article" date="2014" name="Am. J. Bot.">
        <title>Genome assembly and annotation for red clover (Trifolium pratense; Fabaceae).</title>
        <authorList>
            <person name="Istvanek J."/>
            <person name="Jaros M."/>
            <person name="Krenek A."/>
            <person name="Repkova J."/>
        </authorList>
    </citation>
    <scope>NUCLEOTIDE SEQUENCE [LARGE SCALE GENOMIC DNA]</scope>
    <source>
        <strain evidence="5">cv. Tatra</strain>
        <tissue evidence="4">Young leaves</tissue>
    </source>
</reference>
<dbReference type="AlphaFoldDB" id="A0A2K3PEG9"/>
<keyword evidence="2" id="KW-0677">Repeat</keyword>
<dbReference type="PANTHER" id="PTHR47938">
    <property type="entry name" value="RESPIRATORY COMPLEX I CHAPERONE (CIA84), PUTATIVE (AFU_ORTHOLOGUE AFUA_2G06020)-RELATED"/>
    <property type="match status" value="1"/>
</dbReference>
<dbReference type="InterPro" id="IPR011990">
    <property type="entry name" value="TPR-like_helical_dom_sf"/>
</dbReference>
<dbReference type="STRING" id="57577.A0A2K3PEG9"/>
<feature type="non-terminal residue" evidence="4">
    <location>
        <position position="1"/>
    </location>
</feature>
<dbReference type="SUPFAM" id="SSF81901">
    <property type="entry name" value="HCP-like"/>
    <property type="match status" value="1"/>
</dbReference>
<evidence type="ECO:0000256" key="1">
    <source>
        <dbReference type="ARBA" id="ARBA00007626"/>
    </source>
</evidence>
<comment type="caution">
    <text evidence="4">The sequence shown here is derived from an EMBL/GenBank/DDBJ whole genome shotgun (WGS) entry which is preliminary data.</text>
</comment>
<dbReference type="Pfam" id="PF01535">
    <property type="entry name" value="PPR"/>
    <property type="match status" value="2"/>
</dbReference>
<reference evidence="4 5" key="2">
    <citation type="journal article" date="2017" name="Front. Plant Sci.">
        <title>Gene Classification and Mining of Molecular Markers Useful in Red Clover (Trifolium pratense) Breeding.</title>
        <authorList>
            <person name="Istvanek J."/>
            <person name="Dluhosova J."/>
            <person name="Dluhos P."/>
            <person name="Patkova L."/>
            <person name="Nedelnik J."/>
            <person name="Repkova J."/>
        </authorList>
    </citation>
    <scope>NUCLEOTIDE SEQUENCE [LARGE SCALE GENOMIC DNA]</scope>
    <source>
        <strain evidence="5">cv. Tatra</strain>
        <tissue evidence="4">Young leaves</tissue>
    </source>
</reference>
<accession>A0A2K3PEG9</accession>
<evidence type="ECO:0000256" key="3">
    <source>
        <dbReference type="PROSITE-ProRule" id="PRU00708"/>
    </source>
</evidence>
<dbReference type="Pfam" id="PF13041">
    <property type="entry name" value="PPR_2"/>
    <property type="match status" value="1"/>
</dbReference>
<dbReference type="InterPro" id="IPR002885">
    <property type="entry name" value="PPR_rpt"/>
</dbReference>
<evidence type="ECO:0000313" key="5">
    <source>
        <dbReference type="Proteomes" id="UP000236291"/>
    </source>
</evidence>
<comment type="similarity">
    <text evidence="1">Belongs to the PPR family. P subfamily.</text>
</comment>
<dbReference type="GO" id="GO:0003729">
    <property type="term" value="F:mRNA binding"/>
    <property type="evidence" value="ECO:0007669"/>
    <property type="project" value="TreeGrafter"/>
</dbReference>
<name>A0A2K3PEG9_TRIPR</name>
<sequence>DAIDSFNILTPLSRCSSLAVLSLFKQLEQSPQFNHRVVPDIHTWSILIQCHSRQGNMSSAISLFHKIIDSGHHPTTQTLNDLLDGFCRIHDIHAAMLFYNDIIRKNSTNFVLNYHSYLILIDELCDCGETQIAVELLRHALQIDKEPKDGGFSLTCCFNSILFRLCKDRLLSKAYDLCSEMIHVNNIKPDGTTYVNLIYGHCIFSQFKQALALFRQAETSTYLYPTPHTLVTEQEVKSAKSAAALMIKGGVKPNAASYHSVIGRLYKGGSTSVVMNKIALKVEELVLAEHYHLI</sequence>
<dbReference type="NCBIfam" id="TIGR00756">
    <property type="entry name" value="PPR"/>
    <property type="match status" value="2"/>
</dbReference>
<dbReference type="EMBL" id="ASHM01006224">
    <property type="protein sequence ID" value="PNY13635.1"/>
    <property type="molecule type" value="Genomic_DNA"/>
</dbReference>
<evidence type="ECO:0000256" key="2">
    <source>
        <dbReference type="ARBA" id="ARBA00022737"/>
    </source>
</evidence>
<dbReference type="PROSITE" id="PS51375">
    <property type="entry name" value="PPR"/>
    <property type="match status" value="1"/>
</dbReference>
<gene>
    <name evidence="4" type="ORF">L195_g010293</name>
</gene>
<proteinExistence type="inferred from homology"/>
<organism evidence="4 5">
    <name type="scientific">Trifolium pratense</name>
    <name type="common">Red clover</name>
    <dbReference type="NCBI Taxonomy" id="57577"/>
    <lineage>
        <taxon>Eukaryota</taxon>
        <taxon>Viridiplantae</taxon>
        <taxon>Streptophyta</taxon>
        <taxon>Embryophyta</taxon>
        <taxon>Tracheophyta</taxon>
        <taxon>Spermatophyta</taxon>
        <taxon>Magnoliopsida</taxon>
        <taxon>eudicotyledons</taxon>
        <taxon>Gunneridae</taxon>
        <taxon>Pentapetalae</taxon>
        <taxon>rosids</taxon>
        <taxon>fabids</taxon>
        <taxon>Fabales</taxon>
        <taxon>Fabaceae</taxon>
        <taxon>Papilionoideae</taxon>
        <taxon>50 kb inversion clade</taxon>
        <taxon>NPAAA clade</taxon>
        <taxon>Hologalegina</taxon>
        <taxon>IRL clade</taxon>
        <taxon>Trifolieae</taxon>
        <taxon>Trifolium</taxon>
    </lineage>
</organism>
<feature type="repeat" description="PPR" evidence="3">
    <location>
        <begin position="40"/>
        <end position="74"/>
    </location>
</feature>
<dbReference type="Proteomes" id="UP000236291">
    <property type="component" value="Unassembled WGS sequence"/>
</dbReference>
<evidence type="ECO:0000313" key="4">
    <source>
        <dbReference type="EMBL" id="PNY13635.1"/>
    </source>
</evidence>
<protein>
    <submittedName>
        <fullName evidence="4">Pentatricopeptide repeat-containing protein</fullName>
    </submittedName>
</protein>
<dbReference type="PANTHER" id="PTHR47938:SF35">
    <property type="entry name" value="PENTATRICOPEPTIDE REPEAT-CONTAINING PROTEIN 4, MITOCHONDRIAL-RELATED"/>
    <property type="match status" value="1"/>
</dbReference>
<dbReference type="Gene3D" id="1.25.40.10">
    <property type="entry name" value="Tetratricopeptide repeat domain"/>
    <property type="match status" value="2"/>
</dbReference>